<sequence length="69" mass="7760">MKIDQENFAQLVNKAMQVENVSHMRSVIEKELLHYDILFALEKGGLLGKLRTSPAIWVSSEVLSGSPDF</sequence>
<reference evidence="1 2" key="1">
    <citation type="journal article" date="2017" name="Emerg. Infect. Dis.">
        <title>Carbapenemase VCC-1-Producing Vibrio cholerae in Coastal Waters of Germany.</title>
        <authorList>
            <person name="Hammerl J.A."/>
            <person name="Jackel C."/>
            <person name="Bortolaia V."/>
            <person name="Schwartz K."/>
            <person name="Bier N."/>
            <person name="Hendriksen R.S."/>
            <person name="Guerra B."/>
            <person name="Strauch E."/>
        </authorList>
    </citation>
    <scope>NUCLEOTIDE SEQUENCE [LARGE SCALE GENOMIC DNA]</scope>
    <source>
        <strain evidence="1 2">VN-2825</strain>
    </source>
</reference>
<protein>
    <submittedName>
        <fullName evidence="1">Uncharacterized protein</fullName>
    </submittedName>
</protein>
<comment type="caution">
    <text evidence="1">The sequence shown here is derived from an EMBL/GenBank/DDBJ whole genome shotgun (WGS) entry which is preliminary data.</text>
</comment>
<accession>A0A395U807</accession>
<evidence type="ECO:0000313" key="1">
    <source>
        <dbReference type="EMBL" id="RGP86508.1"/>
    </source>
</evidence>
<organism evidence="1 2">
    <name type="scientific">Vibrio cholerae</name>
    <dbReference type="NCBI Taxonomy" id="666"/>
    <lineage>
        <taxon>Bacteria</taxon>
        <taxon>Pseudomonadati</taxon>
        <taxon>Pseudomonadota</taxon>
        <taxon>Gammaproteobacteria</taxon>
        <taxon>Vibrionales</taxon>
        <taxon>Vibrionaceae</taxon>
        <taxon>Vibrio</taxon>
    </lineage>
</organism>
<dbReference type="AlphaFoldDB" id="A0A395U807"/>
<gene>
    <name evidence="1" type="ORF">BC353_14065</name>
</gene>
<evidence type="ECO:0000313" key="2">
    <source>
        <dbReference type="Proteomes" id="UP000266701"/>
    </source>
</evidence>
<proteinExistence type="predicted"/>
<dbReference type="Proteomes" id="UP000266701">
    <property type="component" value="Unassembled WGS sequence"/>
</dbReference>
<name>A0A395U807_VIBCL</name>
<dbReference type="EMBL" id="MCBA01000148">
    <property type="protein sequence ID" value="RGP86508.1"/>
    <property type="molecule type" value="Genomic_DNA"/>
</dbReference>